<accession>A6JXV2</accession>
<organism evidence="1 2">
    <name type="scientific">Rattus norvegicus</name>
    <name type="common">Rat</name>
    <dbReference type="NCBI Taxonomy" id="10116"/>
    <lineage>
        <taxon>Eukaryota</taxon>
        <taxon>Metazoa</taxon>
        <taxon>Chordata</taxon>
        <taxon>Craniata</taxon>
        <taxon>Vertebrata</taxon>
        <taxon>Euteleostomi</taxon>
        <taxon>Mammalia</taxon>
        <taxon>Eutheria</taxon>
        <taxon>Euarchontoglires</taxon>
        <taxon>Glires</taxon>
        <taxon>Rodentia</taxon>
        <taxon>Myomorpha</taxon>
        <taxon>Muroidea</taxon>
        <taxon>Muridae</taxon>
        <taxon>Murinae</taxon>
        <taxon>Rattus</taxon>
    </lineage>
</organism>
<protein>
    <submittedName>
        <fullName evidence="1">RCG39117, isoform CRA_c</fullName>
    </submittedName>
</protein>
<dbReference type="Proteomes" id="UP000234681">
    <property type="component" value="Chromosome 19"/>
</dbReference>
<dbReference type="AlphaFoldDB" id="A6JXV2"/>
<dbReference type="EMBL" id="CH474006">
    <property type="protein sequence ID" value="EDL87232.1"/>
    <property type="molecule type" value="Genomic_DNA"/>
</dbReference>
<evidence type="ECO:0000313" key="1">
    <source>
        <dbReference type="EMBL" id="EDL87232.1"/>
    </source>
</evidence>
<proteinExistence type="predicted"/>
<name>A6JXV2_RAT</name>
<reference evidence="2" key="1">
    <citation type="submission" date="2005-09" db="EMBL/GenBank/DDBJ databases">
        <authorList>
            <person name="Mural R.J."/>
            <person name="Li P.W."/>
            <person name="Adams M.D."/>
            <person name="Amanatides P.G."/>
            <person name="Baden-Tillson H."/>
            <person name="Barnstead M."/>
            <person name="Chin S.H."/>
            <person name="Dew I."/>
            <person name="Evans C.A."/>
            <person name="Ferriera S."/>
            <person name="Flanigan M."/>
            <person name="Fosler C."/>
            <person name="Glodek A."/>
            <person name="Gu Z."/>
            <person name="Holt R.A."/>
            <person name="Jennings D."/>
            <person name="Kraft C.L."/>
            <person name="Lu F."/>
            <person name="Nguyen T."/>
            <person name="Nusskern D.R."/>
            <person name="Pfannkoch C.M."/>
            <person name="Sitter C."/>
            <person name="Sutton G.G."/>
            <person name="Venter J.C."/>
            <person name="Wang Z."/>
            <person name="Woodage T."/>
            <person name="Zheng X.H."/>
            <person name="Zhong F."/>
        </authorList>
    </citation>
    <scope>NUCLEOTIDE SEQUENCE [LARGE SCALE GENOMIC DNA]</scope>
    <source>
        <strain>BN</strain>
        <strain evidence="2">Sprague-Dawley</strain>
    </source>
</reference>
<sequence>MEIRSAEKMLETIFSFKNAVLAR</sequence>
<gene>
    <name evidence="1" type="ORF">rCG_39117</name>
</gene>
<evidence type="ECO:0000313" key="2">
    <source>
        <dbReference type="Proteomes" id="UP000234681"/>
    </source>
</evidence>